<evidence type="ECO:0000313" key="2">
    <source>
        <dbReference type="Proteomes" id="UP001066276"/>
    </source>
</evidence>
<keyword evidence="2" id="KW-1185">Reference proteome</keyword>
<gene>
    <name evidence="1" type="ORF">NDU88_008755</name>
</gene>
<accession>A0AAV7RVJ8</accession>
<dbReference type="AlphaFoldDB" id="A0AAV7RVJ8"/>
<proteinExistence type="predicted"/>
<dbReference type="EMBL" id="JANPWB010000009">
    <property type="protein sequence ID" value="KAJ1156030.1"/>
    <property type="molecule type" value="Genomic_DNA"/>
</dbReference>
<evidence type="ECO:0000313" key="1">
    <source>
        <dbReference type="EMBL" id="KAJ1156030.1"/>
    </source>
</evidence>
<protein>
    <submittedName>
        <fullName evidence="1">Uncharacterized protein</fullName>
    </submittedName>
</protein>
<reference evidence="1" key="1">
    <citation type="journal article" date="2022" name="bioRxiv">
        <title>Sequencing and chromosome-scale assembly of the giantPleurodeles waltlgenome.</title>
        <authorList>
            <person name="Brown T."/>
            <person name="Elewa A."/>
            <person name="Iarovenko S."/>
            <person name="Subramanian E."/>
            <person name="Araus A.J."/>
            <person name="Petzold A."/>
            <person name="Susuki M."/>
            <person name="Suzuki K.-i.T."/>
            <person name="Hayashi T."/>
            <person name="Toyoda A."/>
            <person name="Oliveira C."/>
            <person name="Osipova E."/>
            <person name="Leigh N.D."/>
            <person name="Simon A."/>
            <person name="Yun M.H."/>
        </authorList>
    </citation>
    <scope>NUCLEOTIDE SEQUENCE</scope>
    <source>
        <strain evidence="1">20211129_DDA</strain>
        <tissue evidence="1">Liver</tissue>
    </source>
</reference>
<name>A0AAV7RVJ8_PLEWA</name>
<comment type="caution">
    <text evidence="1">The sequence shown here is derived from an EMBL/GenBank/DDBJ whole genome shotgun (WGS) entry which is preliminary data.</text>
</comment>
<organism evidence="1 2">
    <name type="scientific">Pleurodeles waltl</name>
    <name type="common">Iberian ribbed newt</name>
    <dbReference type="NCBI Taxonomy" id="8319"/>
    <lineage>
        <taxon>Eukaryota</taxon>
        <taxon>Metazoa</taxon>
        <taxon>Chordata</taxon>
        <taxon>Craniata</taxon>
        <taxon>Vertebrata</taxon>
        <taxon>Euteleostomi</taxon>
        <taxon>Amphibia</taxon>
        <taxon>Batrachia</taxon>
        <taxon>Caudata</taxon>
        <taxon>Salamandroidea</taxon>
        <taxon>Salamandridae</taxon>
        <taxon>Pleurodelinae</taxon>
        <taxon>Pleurodeles</taxon>
    </lineage>
</organism>
<dbReference type="Proteomes" id="UP001066276">
    <property type="component" value="Chromosome 5"/>
</dbReference>
<sequence length="126" mass="13104">MDARVAEAMRLLREAGRLDLLADGVACRERPMRQAASGVTAAVAACSSPRSSGGRRVPHVRSVRGGKVCAGRAGAPSRQLATVVTRRPTFLGARPPSEVERGGAGIGLVRATAHKKKEILAGGRAR</sequence>